<name>A0A829YNM1_9GAMM</name>
<dbReference type="InterPro" id="IPR025332">
    <property type="entry name" value="DUF4238"/>
</dbReference>
<protein>
    <recommendedName>
        <fullName evidence="3">DUF4238 domain-containing protein</fullName>
    </recommendedName>
</protein>
<gene>
    <name evidence="1" type="ORF">GCM10011487_64130</name>
</gene>
<dbReference type="Pfam" id="PF14022">
    <property type="entry name" value="DUF4238"/>
    <property type="match status" value="1"/>
</dbReference>
<proteinExistence type="predicted"/>
<evidence type="ECO:0000313" key="2">
    <source>
        <dbReference type="Proteomes" id="UP000445000"/>
    </source>
</evidence>
<comment type="caution">
    <text evidence="1">The sequence shown here is derived from an EMBL/GenBank/DDBJ whole genome shotgun (WGS) entry which is preliminary data.</text>
</comment>
<organism evidence="1 2">
    <name type="scientific">Steroidobacter agaridevorans</name>
    <dbReference type="NCBI Taxonomy" id="2695856"/>
    <lineage>
        <taxon>Bacteria</taxon>
        <taxon>Pseudomonadati</taxon>
        <taxon>Pseudomonadota</taxon>
        <taxon>Gammaproteobacteria</taxon>
        <taxon>Steroidobacterales</taxon>
        <taxon>Steroidobacteraceae</taxon>
        <taxon>Steroidobacter</taxon>
    </lineage>
</organism>
<evidence type="ECO:0008006" key="3">
    <source>
        <dbReference type="Google" id="ProtNLM"/>
    </source>
</evidence>
<dbReference type="RefSeq" id="WP_161816020.1">
    <property type="nucleotide sequence ID" value="NZ_BLJN01000009.1"/>
</dbReference>
<evidence type="ECO:0000313" key="1">
    <source>
        <dbReference type="EMBL" id="GFE84413.1"/>
    </source>
</evidence>
<keyword evidence="2" id="KW-1185">Reference proteome</keyword>
<dbReference type="EMBL" id="BLJN01000009">
    <property type="protein sequence ID" value="GFE84413.1"/>
    <property type="molecule type" value="Genomic_DNA"/>
</dbReference>
<accession>A0A829YNM1</accession>
<reference evidence="2" key="1">
    <citation type="submission" date="2020-01" db="EMBL/GenBank/DDBJ databases">
        <title>'Steroidobacter agaridevorans' sp. nov., agar-degrading bacteria isolated from rhizosphere soils.</title>
        <authorList>
            <person name="Ikenaga M."/>
            <person name="Kataoka M."/>
            <person name="Murouchi A."/>
            <person name="Katsuragi S."/>
            <person name="Sakai M."/>
        </authorList>
    </citation>
    <scope>NUCLEOTIDE SEQUENCE [LARGE SCALE GENOMIC DNA]</scope>
    <source>
        <strain evidence="2">YU21-B</strain>
    </source>
</reference>
<dbReference type="AlphaFoldDB" id="A0A829YNM1"/>
<dbReference type="Proteomes" id="UP000445000">
    <property type="component" value="Unassembled WGS sequence"/>
</dbReference>
<sequence length="292" mass="34224">MQKSKRNHWVSQAYLRAFASDPERREKIWRFGKDTGAPELKPIEKVAVRFYLYAPKGKDGKRDYAFEAKLSELEQWFGDPLWQRLCTEMVDLSWEPVRKMVSLLVAVMYLRTPAQFEASKAMHRQIVDVYGQFPELPSSFDHKGKMYRLDNSKWAEYRDASEDDMKRFWLSQVGSAVWLAEILMKMRWAVVFSDVPVFITTDNPVTIIHPSLRFRGLKNPETTLIFPLSPTRVLMMDNRQSEPNGHYYPLKERPGCFNSTLWRNAIEHMFSHRDPDIVCAEMLAEAERMGFA</sequence>